<dbReference type="InterPro" id="IPR051055">
    <property type="entry name" value="PIF1_helicase"/>
</dbReference>
<dbReference type="Gene3D" id="3.40.50.300">
    <property type="entry name" value="P-loop containing nucleotide triphosphate hydrolases"/>
    <property type="match status" value="1"/>
</dbReference>
<dbReference type="Pfam" id="PF21530">
    <property type="entry name" value="Pif1_2B_dom"/>
    <property type="match status" value="1"/>
</dbReference>
<reference evidence="2" key="2">
    <citation type="journal article" date="2023" name="BMC Genomics">
        <title>Pest status, molecular evolution, and epigenetic factors derived from the genome assembly of Frankliniella fusca, a thysanopteran phytovirus vector.</title>
        <authorList>
            <person name="Catto M.A."/>
            <person name="Labadie P.E."/>
            <person name="Jacobson A.L."/>
            <person name="Kennedy G.G."/>
            <person name="Srinivasan R."/>
            <person name="Hunt B.G."/>
        </authorList>
    </citation>
    <scope>NUCLEOTIDE SEQUENCE</scope>
    <source>
        <strain evidence="2">PL_HMW_Pooled</strain>
    </source>
</reference>
<accession>A0AAE1H9M6</accession>
<dbReference type="PANTHER" id="PTHR47642:SF3">
    <property type="entry name" value="ATP-DEPENDENT DNA HELICASE"/>
    <property type="match status" value="1"/>
</dbReference>
<feature type="domain" description="DNA helicase Pif1-like 2B" evidence="1">
    <location>
        <begin position="77"/>
        <end position="107"/>
    </location>
</feature>
<dbReference type="GO" id="GO:0004386">
    <property type="term" value="F:helicase activity"/>
    <property type="evidence" value="ECO:0007669"/>
    <property type="project" value="UniProtKB-KW"/>
</dbReference>
<evidence type="ECO:0000313" key="3">
    <source>
        <dbReference type="Proteomes" id="UP001219518"/>
    </source>
</evidence>
<proteinExistence type="predicted"/>
<evidence type="ECO:0000313" key="2">
    <source>
        <dbReference type="EMBL" id="KAK3917402.1"/>
    </source>
</evidence>
<dbReference type="SUPFAM" id="SSF52540">
    <property type="entry name" value="P-loop containing nucleoside triphosphate hydrolases"/>
    <property type="match status" value="1"/>
</dbReference>
<dbReference type="InterPro" id="IPR049163">
    <property type="entry name" value="Pif1-like_2B_dom"/>
</dbReference>
<reference evidence="2" key="1">
    <citation type="submission" date="2021-07" db="EMBL/GenBank/DDBJ databases">
        <authorList>
            <person name="Catto M.A."/>
            <person name="Jacobson A."/>
            <person name="Kennedy G."/>
            <person name="Labadie P."/>
            <person name="Hunt B.G."/>
            <person name="Srinivasan R."/>
        </authorList>
    </citation>
    <scope>NUCLEOTIDE SEQUENCE</scope>
    <source>
        <strain evidence="2">PL_HMW_Pooled</strain>
        <tissue evidence="2">Head</tissue>
    </source>
</reference>
<dbReference type="AlphaFoldDB" id="A0AAE1H9M6"/>
<dbReference type="InterPro" id="IPR027417">
    <property type="entry name" value="P-loop_NTPase"/>
</dbReference>
<gene>
    <name evidence="2" type="ORF">KUF71_006933</name>
</gene>
<evidence type="ECO:0000259" key="1">
    <source>
        <dbReference type="Pfam" id="PF21530"/>
    </source>
</evidence>
<name>A0AAE1H9M6_9NEOP</name>
<dbReference type="PANTHER" id="PTHR47642">
    <property type="entry name" value="ATP-DEPENDENT DNA HELICASE"/>
    <property type="match status" value="1"/>
</dbReference>
<keyword evidence="2" id="KW-0067">ATP-binding</keyword>
<keyword evidence="2" id="KW-0547">Nucleotide-binding</keyword>
<sequence>MKKGDDSIFFKENDAFKDAIRLFPMKVAVEETNKEILSRLRCKITNNPVPIARIKGRHNCSSAAVAPAKDADGLEPELYLAKGAKVMMKKNLWTDMGLVNGAIGEVVDIVFEDGKFYPNDSPSVILCKFPQYKGPTLTINGVCGLIPISPSSKMWSSKNGKSLSRVQFPLTLAYACSIHKSQGLTLQQAVVDIGSMREMFVGLSYVALSRCTTLEGILLVPFSFNRFQKINKSSALQARLLAEEEIFKKKLC</sequence>
<keyword evidence="2" id="KW-0378">Hydrolase</keyword>
<dbReference type="Proteomes" id="UP001219518">
    <property type="component" value="Unassembled WGS sequence"/>
</dbReference>
<comment type="caution">
    <text evidence="2">The sequence shown here is derived from an EMBL/GenBank/DDBJ whole genome shotgun (WGS) entry which is preliminary data.</text>
</comment>
<dbReference type="CDD" id="cd18809">
    <property type="entry name" value="SF1_C_RecD"/>
    <property type="match status" value="1"/>
</dbReference>
<protein>
    <submittedName>
        <fullName evidence="2">ATP-dependent DNA helicase</fullName>
    </submittedName>
</protein>
<keyword evidence="2" id="KW-0347">Helicase</keyword>
<organism evidence="2 3">
    <name type="scientific">Frankliniella fusca</name>
    <dbReference type="NCBI Taxonomy" id="407009"/>
    <lineage>
        <taxon>Eukaryota</taxon>
        <taxon>Metazoa</taxon>
        <taxon>Ecdysozoa</taxon>
        <taxon>Arthropoda</taxon>
        <taxon>Hexapoda</taxon>
        <taxon>Insecta</taxon>
        <taxon>Pterygota</taxon>
        <taxon>Neoptera</taxon>
        <taxon>Paraneoptera</taxon>
        <taxon>Thysanoptera</taxon>
        <taxon>Terebrantia</taxon>
        <taxon>Thripoidea</taxon>
        <taxon>Thripidae</taxon>
        <taxon>Frankliniella</taxon>
    </lineage>
</organism>
<dbReference type="EMBL" id="JAHWGI010000723">
    <property type="protein sequence ID" value="KAK3917402.1"/>
    <property type="molecule type" value="Genomic_DNA"/>
</dbReference>
<keyword evidence="3" id="KW-1185">Reference proteome</keyword>